<dbReference type="EMBL" id="JANJYI010000003">
    <property type="protein sequence ID" value="KAK2655181.1"/>
    <property type="molecule type" value="Genomic_DNA"/>
</dbReference>
<evidence type="ECO:0008006" key="3">
    <source>
        <dbReference type="Google" id="ProtNLM"/>
    </source>
</evidence>
<sequence length="197" mass="22203">MENPPCSISSIAGFLFRLEANVVNKRSMSPPSSSPPVKVVDDGCKAWKNCLMGYFIEKKLHFSLVNNIAKVIRVIVVFKRCWLMKESSIFSSSQMMTLALKFLRYIASVVGKPLYADSLTETMKKNSYTGIYVEIDATSKLVDSFDLLIREGAEHNSRQSVEIFVEYQWKPKICPECKSFGHNDATCLSLKHVECGV</sequence>
<comment type="caution">
    <text evidence="1">The sequence shown here is derived from an EMBL/GenBank/DDBJ whole genome shotgun (WGS) entry which is preliminary data.</text>
</comment>
<dbReference type="PANTHER" id="PTHR31286">
    <property type="entry name" value="GLYCINE-RICH CELL WALL STRUCTURAL PROTEIN 1.8-LIKE"/>
    <property type="match status" value="1"/>
</dbReference>
<proteinExistence type="predicted"/>
<dbReference type="InterPro" id="IPR040256">
    <property type="entry name" value="At4g02000-like"/>
</dbReference>
<evidence type="ECO:0000313" key="2">
    <source>
        <dbReference type="Proteomes" id="UP001280121"/>
    </source>
</evidence>
<dbReference type="AlphaFoldDB" id="A0AAE0CL67"/>
<evidence type="ECO:0000313" key="1">
    <source>
        <dbReference type="EMBL" id="KAK2655181.1"/>
    </source>
</evidence>
<gene>
    <name evidence="1" type="ORF">Ddye_008233</name>
</gene>
<reference evidence="1" key="1">
    <citation type="journal article" date="2023" name="Plant J.">
        <title>Genome sequences and population genomics provide insights into the demographic history, inbreeding, and mutation load of two 'living fossil' tree species of Dipteronia.</title>
        <authorList>
            <person name="Feng Y."/>
            <person name="Comes H.P."/>
            <person name="Chen J."/>
            <person name="Zhu S."/>
            <person name="Lu R."/>
            <person name="Zhang X."/>
            <person name="Li P."/>
            <person name="Qiu J."/>
            <person name="Olsen K.M."/>
            <person name="Qiu Y."/>
        </authorList>
    </citation>
    <scope>NUCLEOTIDE SEQUENCE</scope>
    <source>
        <strain evidence="1">KIB01</strain>
    </source>
</reference>
<organism evidence="1 2">
    <name type="scientific">Dipteronia dyeriana</name>
    <dbReference type="NCBI Taxonomy" id="168575"/>
    <lineage>
        <taxon>Eukaryota</taxon>
        <taxon>Viridiplantae</taxon>
        <taxon>Streptophyta</taxon>
        <taxon>Embryophyta</taxon>
        <taxon>Tracheophyta</taxon>
        <taxon>Spermatophyta</taxon>
        <taxon>Magnoliopsida</taxon>
        <taxon>eudicotyledons</taxon>
        <taxon>Gunneridae</taxon>
        <taxon>Pentapetalae</taxon>
        <taxon>rosids</taxon>
        <taxon>malvids</taxon>
        <taxon>Sapindales</taxon>
        <taxon>Sapindaceae</taxon>
        <taxon>Hippocastanoideae</taxon>
        <taxon>Acereae</taxon>
        <taxon>Dipteronia</taxon>
    </lineage>
</organism>
<name>A0AAE0CL67_9ROSI</name>
<dbReference type="Proteomes" id="UP001280121">
    <property type="component" value="Unassembled WGS sequence"/>
</dbReference>
<protein>
    <recommendedName>
        <fullName evidence="3">DUF4283 domain-containing protein</fullName>
    </recommendedName>
</protein>
<dbReference type="PANTHER" id="PTHR31286:SF165">
    <property type="entry name" value="DUF4283 DOMAIN-CONTAINING PROTEIN"/>
    <property type="match status" value="1"/>
</dbReference>
<accession>A0AAE0CL67</accession>
<keyword evidence="2" id="KW-1185">Reference proteome</keyword>